<accession>A0ABR9X3P2</accession>
<evidence type="ECO:0000313" key="7">
    <source>
        <dbReference type="Proteomes" id="UP000607796"/>
    </source>
</evidence>
<dbReference type="CDD" id="cd06170">
    <property type="entry name" value="LuxR_C_like"/>
    <property type="match status" value="1"/>
</dbReference>
<dbReference type="SUPFAM" id="SSF46894">
    <property type="entry name" value="C-terminal effector domain of the bipartite response regulators"/>
    <property type="match status" value="1"/>
</dbReference>
<dbReference type="InterPro" id="IPR000792">
    <property type="entry name" value="Tscrpt_reg_LuxR_C"/>
</dbReference>
<evidence type="ECO:0000256" key="2">
    <source>
        <dbReference type="ARBA" id="ARBA00023125"/>
    </source>
</evidence>
<reference evidence="6 7" key="1">
    <citation type="journal article" date="2021" name="Int. J. Syst. Evol. Microbiol.">
        <title>Salipiger mangrovisoli sp. nov., isolated from mangrove soil and the proposal for the reclassification of Paraphaeobacter pallidus as Salipiger pallidus comb. nov.</title>
        <authorList>
            <person name="Du J."/>
            <person name="Liu Y."/>
            <person name="Pei T."/>
            <person name="Deng M.R."/>
            <person name="Zhu H."/>
        </authorList>
    </citation>
    <scope>NUCLEOTIDE SEQUENCE [LARGE SCALE GENOMIC DNA]</scope>
    <source>
        <strain evidence="6 7">6D45A</strain>
    </source>
</reference>
<keyword evidence="2" id="KW-0238">DNA-binding</keyword>
<sequence>MSISNSSEPILYIVDEMPLTRAQLSQFLSGFARLHGLRIEEVSASNTDDIFPQAQGGMCVINTGASTSTSIWFAIVQKLSQTARLGPVVVFCEMASAEFVRGALEAGARGVVPAATDPAVALKSLDLTLHGGIFVPPSVLDLLHSSEPSREPDDAPPSRPEQLPDLSGGSSGEHGAAPRPTAAPQSRRADTFLKEIDATDIGAGAEEPDLGELTPRQLAVLDNLGQARSNKEIARALDTTEATVKLHVRQVMRKLGAKNRTEAALIAARRSQAKLAEHAPGDRPPVAARQRPETPALPDRVDLVAAVTREDAHRVPSGFFPGSRKPEFNKRAVEHLRRMEKSASVHFSGQPPEPGRLS</sequence>
<feature type="region of interest" description="Disordered" evidence="4">
    <location>
        <begin position="144"/>
        <end position="188"/>
    </location>
</feature>
<evidence type="ECO:0000256" key="3">
    <source>
        <dbReference type="ARBA" id="ARBA00023163"/>
    </source>
</evidence>
<keyword evidence="1" id="KW-0805">Transcription regulation</keyword>
<keyword evidence="7" id="KW-1185">Reference proteome</keyword>
<dbReference type="Gene3D" id="1.10.10.10">
    <property type="entry name" value="Winged helix-like DNA-binding domain superfamily/Winged helix DNA-binding domain"/>
    <property type="match status" value="1"/>
</dbReference>
<dbReference type="InterPro" id="IPR036388">
    <property type="entry name" value="WH-like_DNA-bd_sf"/>
</dbReference>
<dbReference type="PANTHER" id="PTHR44688">
    <property type="entry name" value="DNA-BINDING TRANSCRIPTIONAL ACTIVATOR DEVR_DOSR"/>
    <property type="match status" value="1"/>
</dbReference>
<feature type="domain" description="HTH luxR-type" evidence="5">
    <location>
        <begin position="206"/>
        <end position="271"/>
    </location>
</feature>
<evidence type="ECO:0000256" key="1">
    <source>
        <dbReference type="ARBA" id="ARBA00023015"/>
    </source>
</evidence>
<feature type="region of interest" description="Disordered" evidence="4">
    <location>
        <begin position="275"/>
        <end position="295"/>
    </location>
</feature>
<organism evidence="6 7">
    <name type="scientific">Salipiger mangrovisoli</name>
    <dbReference type="NCBI Taxonomy" id="2865933"/>
    <lineage>
        <taxon>Bacteria</taxon>
        <taxon>Pseudomonadati</taxon>
        <taxon>Pseudomonadota</taxon>
        <taxon>Alphaproteobacteria</taxon>
        <taxon>Rhodobacterales</taxon>
        <taxon>Roseobacteraceae</taxon>
        <taxon>Salipiger</taxon>
    </lineage>
</organism>
<dbReference type="SMART" id="SM00421">
    <property type="entry name" value="HTH_LUXR"/>
    <property type="match status" value="1"/>
</dbReference>
<dbReference type="Proteomes" id="UP000607796">
    <property type="component" value="Unassembled WGS sequence"/>
</dbReference>
<dbReference type="Pfam" id="PF00196">
    <property type="entry name" value="GerE"/>
    <property type="match status" value="1"/>
</dbReference>
<evidence type="ECO:0000313" key="6">
    <source>
        <dbReference type="EMBL" id="MBE9638200.1"/>
    </source>
</evidence>
<keyword evidence="3" id="KW-0804">Transcription</keyword>
<dbReference type="InterPro" id="IPR016032">
    <property type="entry name" value="Sig_transdc_resp-reg_C-effctor"/>
</dbReference>
<dbReference type="PRINTS" id="PR00038">
    <property type="entry name" value="HTHLUXR"/>
</dbReference>
<dbReference type="PANTHER" id="PTHR44688:SF16">
    <property type="entry name" value="DNA-BINDING TRANSCRIPTIONAL ACTIVATOR DEVR_DOSR"/>
    <property type="match status" value="1"/>
</dbReference>
<feature type="region of interest" description="Disordered" evidence="4">
    <location>
        <begin position="338"/>
        <end position="358"/>
    </location>
</feature>
<dbReference type="PROSITE" id="PS50043">
    <property type="entry name" value="HTH_LUXR_2"/>
    <property type="match status" value="1"/>
</dbReference>
<name>A0ABR9X3P2_9RHOB</name>
<evidence type="ECO:0000259" key="5">
    <source>
        <dbReference type="PROSITE" id="PS50043"/>
    </source>
</evidence>
<comment type="caution">
    <text evidence="6">The sequence shown here is derived from an EMBL/GenBank/DDBJ whole genome shotgun (WGS) entry which is preliminary data.</text>
</comment>
<protein>
    <submittedName>
        <fullName evidence="6">Response regulator transcription factor</fullName>
    </submittedName>
</protein>
<evidence type="ECO:0000256" key="4">
    <source>
        <dbReference type="SAM" id="MobiDB-lite"/>
    </source>
</evidence>
<dbReference type="EMBL" id="JADFFK010000011">
    <property type="protein sequence ID" value="MBE9638200.1"/>
    <property type="molecule type" value="Genomic_DNA"/>
</dbReference>
<gene>
    <name evidence="6" type="ORF">IQ782_15210</name>
</gene>
<dbReference type="RefSeq" id="WP_194135506.1">
    <property type="nucleotide sequence ID" value="NZ_JADFFK010000011.1"/>
</dbReference>
<proteinExistence type="predicted"/>